<feature type="non-terminal residue" evidence="2">
    <location>
        <position position="254"/>
    </location>
</feature>
<feature type="region of interest" description="Disordered" evidence="1">
    <location>
        <begin position="15"/>
        <end position="47"/>
    </location>
</feature>
<gene>
    <name evidence="2" type="ORF">CSUI_005481</name>
</gene>
<sequence length="254" mass="28191">MDGFLSRAAMMKGKTHLLRTSRSFRGVRTPEHPRHSNEGGKGDNTSMSSYQIFSLPFTKEKTPISTSKTALVSFNTLSSSSSSSSSSSLHFSSSYFSRRHSYRLGVCTPPHRTPSVPRCSPFLSLLNSSSSFSPRLFSSSSSNPRKENSEETSKEENLASESSLPEGSHAKQQEMSISSSPDSTEEERRGHSENSLEKPTRRQQTLTPLNFSNEETSMVREAVSRFADEELISEKVLSMEDEAQLHPQLIDALQ</sequence>
<feature type="compositionally biased region" description="Low complexity" evidence="1">
    <location>
        <begin position="131"/>
        <end position="142"/>
    </location>
</feature>
<dbReference type="GeneID" id="94428868"/>
<protein>
    <submittedName>
        <fullName evidence="2">Uncharacterized protein</fullName>
    </submittedName>
</protein>
<feature type="compositionally biased region" description="Basic and acidic residues" evidence="1">
    <location>
        <begin position="186"/>
        <end position="200"/>
    </location>
</feature>
<proteinExistence type="predicted"/>
<dbReference type="Proteomes" id="UP000221165">
    <property type="component" value="Unassembled WGS sequence"/>
</dbReference>
<feature type="compositionally biased region" description="Basic and acidic residues" evidence="1">
    <location>
        <begin position="28"/>
        <end position="41"/>
    </location>
</feature>
<dbReference type="AlphaFoldDB" id="A0A2C6K5V8"/>
<organism evidence="2 3">
    <name type="scientific">Cystoisospora suis</name>
    <dbReference type="NCBI Taxonomy" id="483139"/>
    <lineage>
        <taxon>Eukaryota</taxon>
        <taxon>Sar</taxon>
        <taxon>Alveolata</taxon>
        <taxon>Apicomplexa</taxon>
        <taxon>Conoidasida</taxon>
        <taxon>Coccidia</taxon>
        <taxon>Eucoccidiorida</taxon>
        <taxon>Eimeriorina</taxon>
        <taxon>Sarcocystidae</taxon>
        <taxon>Cystoisospora</taxon>
    </lineage>
</organism>
<feature type="compositionally biased region" description="Basic and acidic residues" evidence="1">
    <location>
        <begin position="144"/>
        <end position="157"/>
    </location>
</feature>
<feature type="compositionally biased region" description="Polar residues" evidence="1">
    <location>
        <begin position="202"/>
        <end position="216"/>
    </location>
</feature>
<name>A0A2C6K5V8_9APIC</name>
<keyword evidence="3" id="KW-1185">Reference proteome</keyword>
<comment type="caution">
    <text evidence="2">The sequence shown here is derived from an EMBL/GenBank/DDBJ whole genome shotgun (WGS) entry which is preliminary data.</text>
</comment>
<evidence type="ECO:0000313" key="2">
    <source>
        <dbReference type="EMBL" id="PHJ20681.1"/>
    </source>
</evidence>
<feature type="region of interest" description="Disordered" evidence="1">
    <location>
        <begin position="131"/>
        <end position="216"/>
    </location>
</feature>
<dbReference type="EMBL" id="MIGC01002655">
    <property type="protein sequence ID" value="PHJ20681.1"/>
    <property type="molecule type" value="Genomic_DNA"/>
</dbReference>
<evidence type="ECO:0000256" key="1">
    <source>
        <dbReference type="SAM" id="MobiDB-lite"/>
    </source>
</evidence>
<reference evidence="2 3" key="1">
    <citation type="journal article" date="2017" name="Int. J. Parasitol.">
        <title>The genome of the protozoan parasite Cystoisospora suis and a reverse vaccinology approach to identify vaccine candidates.</title>
        <authorList>
            <person name="Palmieri N."/>
            <person name="Shrestha A."/>
            <person name="Ruttkowski B."/>
            <person name="Beck T."/>
            <person name="Vogl C."/>
            <person name="Tomley F."/>
            <person name="Blake D.P."/>
            <person name="Joachim A."/>
        </authorList>
    </citation>
    <scope>NUCLEOTIDE SEQUENCE [LARGE SCALE GENOMIC DNA]</scope>
    <source>
        <strain evidence="2 3">Wien I</strain>
    </source>
</reference>
<evidence type="ECO:0000313" key="3">
    <source>
        <dbReference type="Proteomes" id="UP000221165"/>
    </source>
</evidence>
<accession>A0A2C6K5V8</accession>
<dbReference type="VEuPathDB" id="ToxoDB:CSUI_005481"/>
<dbReference type="RefSeq" id="XP_067922367.1">
    <property type="nucleotide sequence ID" value="XM_068065657.1"/>
</dbReference>
<feature type="compositionally biased region" description="Polar residues" evidence="1">
    <location>
        <begin position="173"/>
        <end position="182"/>
    </location>
</feature>